<dbReference type="InterPro" id="IPR015895">
    <property type="entry name" value="4pyrrol_synth_GluRdtase_N"/>
</dbReference>
<comment type="miscellaneous">
    <text evidence="8">During catalysis, the active site Cys acts as a nucleophile attacking the alpha-carbonyl group of tRNA-bound glutamate with the formation of a thioester intermediate between enzyme and glutamate, and the concomitant release of tRNA(Glu). The thioester intermediate is finally reduced by direct hydride transfer from NADPH, to form the product GSA.</text>
</comment>
<feature type="binding site" evidence="8 11">
    <location>
        <begin position="186"/>
        <end position="191"/>
    </location>
    <ligand>
        <name>NADP(+)</name>
        <dbReference type="ChEBI" id="CHEBI:58349"/>
    </ligand>
</feature>
<feature type="site" description="Important for activity" evidence="8 12">
    <location>
        <position position="96"/>
    </location>
</feature>
<dbReference type="Pfam" id="PF01488">
    <property type="entry name" value="Shikimate_DH"/>
    <property type="match status" value="1"/>
</dbReference>
<evidence type="ECO:0000256" key="5">
    <source>
        <dbReference type="ARBA" id="ARBA00023002"/>
    </source>
</evidence>
<dbReference type="InterPro" id="IPR018214">
    <property type="entry name" value="GluRdtase_CS"/>
</dbReference>
<evidence type="ECO:0000256" key="9">
    <source>
        <dbReference type="PIRSR" id="PIRSR000445-1"/>
    </source>
</evidence>
<feature type="domain" description="Quinate/shikimate 5-dehydrogenase/glutamyl-tRNA reductase" evidence="15">
    <location>
        <begin position="172"/>
        <end position="300"/>
    </location>
</feature>
<dbReference type="PANTHER" id="PTHR43013:SF1">
    <property type="entry name" value="GLUTAMYL-TRNA REDUCTASE"/>
    <property type="match status" value="1"/>
</dbReference>
<dbReference type="NCBIfam" id="TIGR01035">
    <property type="entry name" value="hemA"/>
    <property type="match status" value="1"/>
</dbReference>
<evidence type="ECO:0000256" key="4">
    <source>
        <dbReference type="ARBA" id="ARBA00022857"/>
    </source>
</evidence>
<feature type="binding site" evidence="8 10">
    <location>
        <position position="117"/>
    </location>
    <ligand>
        <name>substrate</name>
    </ligand>
</feature>
<feature type="binding site" evidence="8 10">
    <location>
        <begin position="48"/>
        <end position="51"/>
    </location>
    <ligand>
        <name>substrate</name>
    </ligand>
</feature>
<dbReference type="Gene3D" id="3.40.50.720">
    <property type="entry name" value="NAD(P)-binding Rossmann-like Domain"/>
    <property type="match status" value="1"/>
</dbReference>
<keyword evidence="18" id="KW-1185">Reference proteome</keyword>
<feature type="active site" description="Nucleophile" evidence="8 9">
    <location>
        <position position="49"/>
    </location>
</feature>
<comment type="subunit">
    <text evidence="8">Homodimer.</text>
</comment>
<dbReference type="HAMAP" id="MF_00087">
    <property type="entry name" value="Glu_tRNA_reductase"/>
    <property type="match status" value="1"/>
</dbReference>
<dbReference type="PIRSF" id="PIRSF000445">
    <property type="entry name" value="4pyrrol_synth_GluRdtase"/>
    <property type="match status" value="1"/>
</dbReference>
<dbReference type="InterPro" id="IPR036291">
    <property type="entry name" value="NAD(P)-bd_dom_sf"/>
</dbReference>
<evidence type="ECO:0000259" key="14">
    <source>
        <dbReference type="Pfam" id="PF00745"/>
    </source>
</evidence>
<evidence type="ECO:0000256" key="2">
    <source>
        <dbReference type="ARBA" id="ARBA00005916"/>
    </source>
</evidence>
<feature type="binding site" evidence="8 10">
    <location>
        <begin position="111"/>
        <end position="113"/>
    </location>
    <ligand>
        <name>substrate</name>
    </ligand>
</feature>
<evidence type="ECO:0000313" key="18">
    <source>
        <dbReference type="Proteomes" id="UP000183952"/>
    </source>
</evidence>
<evidence type="ECO:0000256" key="13">
    <source>
        <dbReference type="RuleBase" id="RU000584"/>
    </source>
</evidence>
<dbReference type="Proteomes" id="UP000183952">
    <property type="component" value="Unassembled WGS sequence"/>
</dbReference>
<accession>A0A1M6RVM7</accession>
<keyword evidence="5 8" id="KW-0560">Oxidoreductase</keyword>
<evidence type="ECO:0000256" key="1">
    <source>
        <dbReference type="ARBA" id="ARBA00005059"/>
    </source>
</evidence>
<evidence type="ECO:0000256" key="8">
    <source>
        <dbReference type="HAMAP-Rule" id="MF_00087"/>
    </source>
</evidence>
<comment type="domain">
    <text evidence="8">Possesses an unusual extended V-shaped dimeric structure with each monomer consisting of three distinct domains arranged along a curved 'spinal' alpha-helix. The N-terminal catalytic domain specifically recognizes the glutamate moiety of the substrate. The second domain is the NADPH-binding domain, and the third C-terminal domain is responsible for dimerization.</text>
</comment>
<feature type="domain" description="Tetrapyrrole biosynthesis glutamyl-tRNA reductase dimerisation" evidence="14">
    <location>
        <begin position="315"/>
        <end position="412"/>
    </location>
</feature>
<comment type="function">
    <text evidence="8">Catalyzes the NADPH-dependent reduction of glutamyl-tRNA(Glu) to glutamate 1-semialdehyde (GSA).</text>
</comment>
<organism evidence="17 18">
    <name type="scientific">Hathewaya proteolytica DSM 3090</name>
    <dbReference type="NCBI Taxonomy" id="1121331"/>
    <lineage>
        <taxon>Bacteria</taxon>
        <taxon>Bacillati</taxon>
        <taxon>Bacillota</taxon>
        <taxon>Clostridia</taxon>
        <taxon>Eubacteriales</taxon>
        <taxon>Clostridiaceae</taxon>
        <taxon>Hathewaya</taxon>
    </lineage>
</organism>
<dbReference type="InterPro" id="IPR036453">
    <property type="entry name" value="GluRdtase_dimer_dom_sf"/>
</dbReference>
<dbReference type="PANTHER" id="PTHR43013">
    <property type="entry name" value="GLUTAMYL-TRNA REDUCTASE"/>
    <property type="match status" value="1"/>
</dbReference>
<proteinExistence type="inferred from homology"/>
<protein>
    <recommendedName>
        <fullName evidence="3 8">Glutamyl-tRNA reductase</fullName>
        <shortName evidence="8">GluTR</shortName>
        <ecNumber evidence="3 8">1.2.1.70</ecNumber>
    </recommendedName>
</protein>
<dbReference type="SUPFAM" id="SSF69742">
    <property type="entry name" value="Glutamyl tRNA-reductase catalytic, N-terminal domain"/>
    <property type="match status" value="1"/>
</dbReference>
<dbReference type="GO" id="GO:0019353">
    <property type="term" value="P:protoporphyrinogen IX biosynthetic process from glutamate"/>
    <property type="evidence" value="ECO:0007669"/>
    <property type="project" value="TreeGrafter"/>
</dbReference>
<dbReference type="Pfam" id="PF00745">
    <property type="entry name" value="GlutR_dimer"/>
    <property type="match status" value="1"/>
</dbReference>
<evidence type="ECO:0000259" key="16">
    <source>
        <dbReference type="Pfam" id="PF05201"/>
    </source>
</evidence>
<dbReference type="AlphaFoldDB" id="A0A1M6RVM7"/>
<sequence length="413" mass="47428">MHIVVIGVNHNDAPIEIREKVAFSDSEKIDALNDVQDLGMKEALILSTCNRSEMYIVCSDVEDAIIKLKCFYREFFKDEGIVKYLFIKKDDEAIHHIYEVAAGLDSIVIGEDQILGQVKDALQFSMEIGSSKKLLNKLFREAITAAKNIKSTLAISEIPLSTSYIAIKSLREELGSLEGRSILLIGAGKISLLALKYFEEEKVGCVYICNRTFEKVKDICSQCENLKMVAVEYEKRYDILKDVDIVFTATAASHLVLKKERFPEISKAIHIIDLAVPRDVERGISQLPMVHLYDVDDLKQRSKDNLRKREELSVKAKGIIESSIDEFYQWCTTVKFDPVIKSLNDRCQEIEEDTLEYINRKIQLNKKEQKIIEKMVKSSLKRLIREPINNLKELKNDNKSQEYVEMINKLFNF</sequence>
<dbReference type="SUPFAM" id="SSF51735">
    <property type="entry name" value="NAD(P)-binding Rossmann-fold domains"/>
    <property type="match status" value="1"/>
</dbReference>
<evidence type="ECO:0000313" key="17">
    <source>
        <dbReference type="EMBL" id="SHK36357.1"/>
    </source>
</evidence>
<comment type="catalytic activity">
    <reaction evidence="7 8 13">
        <text>(S)-4-amino-5-oxopentanoate + tRNA(Glu) + NADP(+) = L-glutamyl-tRNA(Glu) + NADPH + H(+)</text>
        <dbReference type="Rhea" id="RHEA:12344"/>
        <dbReference type="Rhea" id="RHEA-COMP:9663"/>
        <dbReference type="Rhea" id="RHEA-COMP:9680"/>
        <dbReference type="ChEBI" id="CHEBI:15378"/>
        <dbReference type="ChEBI" id="CHEBI:57501"/>
        <dbReference type="ChEBI" id="CHEBI:57783"/>
        <dbReference type="ChEBI" id="CHEBI:58349"/>
        <dbReference type="ChEBI" id="CHEBI:78442"/>
        <dbReference type="ChEBI" id="CHEBI:78520"/>
        <dbReference type="EC" id="1.2.1.70"/>
    </reaction>
</comment>
<dbReference type="InterPro" id="IPR000343">
    <property type="entry name" value="4pyrrol_synth_GluRdtase"/>
</dbReference>
<dbReference type="EMBL" id="FRAD01000024">
    <property type="protein sequence ID" value="SHK36357.1"/>
    <property type="molecule type" value="Genomic_DNA"/>
</dbReference>
<name>A0A1M6RVM7_9CLOT</name>
<evidence type="ECO:0000256" key="6">
    <source>
        <dbReference type="ARBA" id="ARBA00023244"/>
    </source>
</evidence>
<dbReference type="OrthoDB" id="110209at2"/>
<dbReference type="CDD" id="cd05213">
    <property type="entry name" value="NAD_bind_Glutamyl_tRNA_reduct"/>
    <property type="match status" value="1"/>
</dbReference>
<dbReference type="InterPro" id="IPR006151">
    <property type="entry name" value="Shikm_DH/Glu-tRNA_Rdtase"/>
</dbReference>
<comment type="similarity">
    <text evidence="2 8 13">Belongs to the glutamyl-tRNA reductase family.</text>
</comment>
<reference evidence="17 18" key="1">
    <citation type="submission" date="2016-11" db="EMBL/GenBank/DDBJ databases">
        <authorList>
            <person name="Jaros S."/>
            <person name="Januszkiewicz K."/>
            <person name="Wedrychowicz H."/>
        </authorList>
    </citation>
    <scope>NUCLEOTIDE SEQUENCE [LARGE SCALE GENOMIC DNA]</scope>
    <source>
        <strain evidence="17 18">DSM 3090</strain>
    </source>
</reference>
<evidence type="ECO:0000256" key="3">
    <source>
        <dbReference type="ARBA" id="ARBA00012970"/>
    </source>
</evidence>
<dbReference type="FunFam" id="3.30.460.30:FF:000001">
    <property type="entry name" value="Glutamyl-tRNA reductase"/>
    <property type="match status" value="1"/>
</dbReference>
<dbReference type="GO" id="GO:0050661">
    <property type="term" value="F:NADP binding"/>
    <property type="evidence" value="ECO:0007669"/>
    <property type="project" value="InterPro"/>
</dbReference>
<dbReference type="SUPFAM" id="SSF69075">
    <property type="entry name" value="Glutamyl tRNA-reductase dimerization domain"/>
    <property type="match status" value="1"/>
</dbReference>
<dbReference type="GO" id="GO:0008883">
    <property type="term" value="F:glutamyl-tRNA reductase activity"/>
    <property type="evidence" value="ECO:0007669"/>
    <property type="project" value="UniProtKB-UniRule"/>
</dbReference>
<evidence type="ECO:0000256" key="12">
    <source>
        <dbReference type="PIRSR" id="PIRSR000445-4"/>
    </source>
</evidence>
<dbReference type="Gene3D" id="3.30.460.30">
    <property type="entry name" value="Glutamyl-tRNA reductase, N-terminal domain"/>
    <property type="match status" value="1"/>
</dbReference>
<evidence type="ECO:0000256" key="7">
    <source>
        <dbReference type="ARBA" id="ARBA00047464"/>
    </source>
</evidence>
<comment type="pathway">
    <text evidence="1 8 13">Porphyrin-containing compound metabolism; protoporphyrin-IX biosynthesis; 5-aminolevulinate from L-glutamyl-tRNA(Glu): step 1/2.</text>
</comment>
<dbReference type="EC" id="1.2.1.70" evidence="3 8"/>
<dbReference type="InterPro" id="IPR015896">
    <property type="entry name" value="4pyrrol_synth_GluRdtase_dimer"/>
</dbReference>
<gene>
    <name evidence="8" type="primary">hemA</name>
    <name evidence="17" type="ORF">SAMN02745248_02380</name>
</gene>
<evidence type="ECO:0000256" key="11">
    <source>
        <dbReference type="PIRSR" id="PIRSR000445-3"/>
    </source>
</evidence>
<evidence type="ECO:0000256" key="10">
    <source>
        <dbReference type="PIRSR" id="PIRSR000445-2"/>
    </source>
</evidence>
<evidence type="ECO:0000259" key="15">
    <source>
        <dbReference type="Pfam" id="PF01488"/>
    </source>
</evidence>
<dbReference type="PROSITE" id="PS00747">
    <property type="entry name" value="GLUTR"/>
    <property type="match status" value="1"/>
</dbReference>
<dbReference type="Pfam" id="PF05201">
    <property type="entry name" value="GlutR_N"/>
    <property type="match status" value="1"/>
</dbReference>
<dbReference type="RefSeq" id="WP_072904294.1">
    <property type="nucleotide sequence ID" value="NZ_FRAD01000024.1"/>
</dbReference>
<keyword evidence="6 8" id="KW-0627">Porphyrin biosynthesis</keyword>
<dbReference type="STRING" id="1121331.SAMN02745248_02380"/>
<keyword evidence="4 8" id="KW-0521">NADP</keyword>
<feature type="domain" description="Glutamyl-tRNA reductase N-terminal" evidence="16">
    <location>
        <begin position="6"/>
        <end position="151"/>
    </location>
</feature>
<dbReference type="UniPathway" id="UPA00251">
    <property type="reaction ID" value="UER00316"/>
</dbReference>
<dbReference type="InterPro" id="IPR036343">
    <property type="entry name" value="GluRdtase_N_sf"/>
</dbReference>
<feature type="binding site" evidence="8 10">
    <location>
        <position position="106"/>
    </location>
    <ligand>
        <name>substrate</name>
    </ligand>
</feature>